<dbReference type="AlphaFoldDB" id="A0A1I4UDA5"/>
<dbReference type="CDD" id="cd03886">
    <property type="entry name" value="M20_Acy1"/>
    <property type="match status" value="1"/>
</dbReference>
<organism evidence="4 5">
    <name type="scientific">Thermodesulforhabdus norvegica</name>
    <dbReference type="NCBI Taxonomy" id="39841"/>
    <lineage>
        <taxon>Bacteria</taxon>
        <taxon>Pseudomonadati</taxon>
        <taxon>Thermodesulfobacteriota</taxon>
        <taxon>Syntrophobacteria</taxon>
        <taxon>Syntrophobacterales</taxon>
        <taxon>Thermodesulforhabdaceae</taxon>
        <taxon>Thermodesulforhabdus</taxon>
    </lineage>
</organism>
<dbReference type="PANTHER" id="PTHR11014">
    <property type="entry name" value="PEPTIDASE M20 FAMILY MEMBER"/>
    <property type="match status" value="1"/>
</dbReference>
<dbReference type="Gene3D" id="3.40.630.10">
    <property type="entry name" value="Zn peptidases"/>
    <property type="match status" value="1"/>
</dbReference>
<dbReference type="RefSeq" id="WP_093395137.1">
    <property type="nucleotide sequence ID" value="NZ_FOUU01000005.1"/>
</dbReference>
<dbReference type="InterPro" id="IPR036264">
    <property type="entry name" value="Bact_exopeptidase_dim_dom"/>
</dbReference>
<dbReference type="GO" id="GO:0019877">
    <property type="term" value="P:diaminopimelate biosynthetic process"/>
    <property type="evidence" value="ECO:0007669"/>
    <property type="project" value="UniProtKB-ARBA"/>
</dbReference>
<dbReference type="FunFam" id="3.30.70.360:FF:000001">
    <property type="entry name" value="N-acetyldiaminopimelate deacetylase"/>
    <property type="match status" value="1"/>
</dbReference>
<dbReference type="Pfam" id="PF01546">
    <property type="entry name" value="Peptidase_M20"/>
    <property type="match status" value="1"/>
</dbReference>
<feature type="binding site" evidence="2">
    <location>
        <position position="97"/>
    </location>
    <ligand>
        <name>Mn(2+)</name>
        <dbReference type="ChEBI" id="CHEBI:29035"/>
        <label>2</label>
    </ligand>
</feature>
<dbReference type="Proteomes" id="UP000199611">
    <property type="component" value="Unassembled WGS sequence"/>
</dbReference>
<dbReference type="GO" id="GO:0050118">
    <property type="term" value="F:N-acetyldiaminopimelate deacetylase activity"/>
    <property type="evidence" value="ECO:0007669"/>
    <property type="project" value="UniProtKB-ARBA"/>
</dbReference>
<keyword evidence="2" id="KW-0464">Manganese</keyword>
<dbReference type="Gene3D" id="3.30.70.360">
    <property type="match status" value="1"/>
</dbReference>
<dbReference type="PANTHER" id="PTHR11014:SF63">
    <property type="entry name" value="METALLOPEPTIDASE, PUTATIVE (AFU_ORTHOLOGUE AFUA_6G09600)-RELATED"/>
    <property type="match status" value="1"/>
</dbReference>
<keyword evidence="5" id="KW-1185">Reference proteome</keyword>
<feature type="binding site" evidence="2">
    <location>
        <position position="161"/>
    </location>
    <ligand>
        <name>Mn(2+)</name>
        <dbReference type="ChEBI" id="CHEBI:29035"/>
        <label>2</label>
    </ligand>
</feature>
<dbReference type="NCBIfam" id="TIGR01891">
    <property type="entry name" value="amidohydrolases"/>
    <property type="match status" value="1"/>
</dbReference>
<dbReference type="InterPro" id="IPR011650">
    <property type="entry name" value="Peptidase_M20_dimer"/>
</dbReference>
<feature type="binding site" evidence="2">
    <location>
        <position position="360"/>
    </location>
    <ligand>
        <name>Mn(2+)</name>
        <dbReference type="ChEBI" id="CHEBI:29035"/>
        <label>2</label>
    </ligand>
</feature>
<reference evidence="4 5" key="1">
    <citation type="submission" date="2016-10" db="EMBL/GenBank/DDBJ databases">
        <authorList>
            <person name="de Groot N.N."/>
        </authorList>
    </citation>
    <scope>NUCLEOTIDE SEQUENCE [LARGE SCALE GENOMIC DNA]</scope>
    <source>
        <strain evidence="4 5">DSM 9990</strain>
    </source>
</reference>
<name>A0A1I4UDA5_9BACT</name>
<dbReference type="STRING" id="39841.SAMN05660836_01789"/>
<evidence type="ECO:0000313" key="4">
    <source>
        <dbReference type="EMBL" id="SFM86821.1"/>
    </source>
</evidence>
<dbReference type="InterPro" id="IPR017439">
    <property type="entry name" value="Amidohydrolase"/>
</dbReference>
<feature type="binding site" evidence="2">
    <location>
        <position position="99"/>
    </location>
    <ligand>
        <name>Mn(2+)</name>
        <dbReference type="ChEBI" id="CHEBI:29035"/>
        <label>2</label>
    </ligand>
</feature>
<dbReference type="SUPFAM" id="SSF53187">
    <property type="entry name" value="Zn-dependent exopeptidases"/>
    <property type="match status" value="1"/>
</dbReference>
<keyword evidence="1 4" id="KW-0378">Hydrolase</keyword>
<comment type="cofactor">
    <cofactor evidence="2">
        <name>Mn(2+)</name>
        <dbReference type="ChEBI" id="CHEBI:29035"/>
    </cofactor>
    <text evidence="2">The Mn(2+) ion enhances activity.</text>
</comment>
<dbReference type="OrthoDB" id="9777385at2"/>
<dbReference type="InterPro" id="IPR002933">
    <property type="entry name" value="Peptidase_M20"/>
</dbReference>
<sequence length="394" mass="43205">MIVLPWHKWLVDLRRDFHSYPELAYQEYRTSEKIRAVLDELGVSYLHPVAETGVVAVLKARRDGPVRAFRADMDALPIEEKNSVPYASQNPGIMHACGHDGHMAIGLGIIRYLVERNWIKEGSGKILFFFQPAEEGGAGARQMLSSGLWDGEPVEGVYAFHLDPSVPLGVVGIAPEVSNASSETFEIRIRGRGGHGAYPVGADDVILAGSNLICQLHQLVSRVVSPLDAAVISVGSFHSGSAPNVLPSEAVIRGTIRTFDQNVLETLHERISSLCSGVSGVSRCKVDVVFLPGYPVMVNSGKLVKRAKRIIRKLLGVQAFIEQRPRMGSEDFAFFSQKWPSLLMYLGCGFPGEEPGRTLHSPFFDFDERALDVGVALGTELLLSHETFDENKAQ</sequence>
<dbReference type="SUPFAM" id="SSF55031">
    <property type="entry name" value="Bacterial exopeptidase dimerisation domain"/>
    <property type="match status" value="1"/>
</dbReference>
<evidence type="ECO:0000259" key="3">
    <source>
        <dbReference type="Pfam" id="PF07687"/>
    </source>
</evidence>
<feature type="domain" description="Peptidase M20 dimerisation" evidence="3">
    <location>
        <begin position="183"/>
        <end position="275"/>
    </location>
</feature>
<protein>
    <submittedName>
        <fullName evidence="4">Amidohydrolase</fullName>
    </submittedName>
</protein>
<dbReference type="EMBL" id="FOUU01000005">
    <property type="protein sequence ID" value="SFM86821.1"/>
    <property type="molecule type" value="Genomic_DNA"/>
</dbReference>
<feature type="binding site" evidence="2">
    <location>
        <position position="135"/>
    </location>
    <ligand>
        <name>Mn(2+)</name>
        <dbReference type="ChEBI" id="CHEBI:29035"/>
        <label>2</label>
    </ligand>
</feature>
<keyword evidence="2" id="KW-0479">Metal-binding</keyword>
<evidence type="ECO:0000313" key="5">
    <source>
        <dbReference type="Proteomes" id="UP000199611"/>
    </source>
</evidence>
<dbReference type="PIRSF" id="PIRSF005962">
    <property type="entry name" value="Pept_M20D_amidohydro"/>
    <property type="match status" value="1"/>
</dbReference>
<accession>A0A1I4UDA5</accession>
<dbReference type="GO" id="GO:0046872">
    <property type="term" value="F:metal ion binding"/>
    <property type="evidence" value="ECO:0007669"/>
    <property type="project" value="UniProtKB-KW"/>
</dbReference>
<proteinExistence type="predicted"/>
<gene>
    <name evidence="4" type="ORF">SAMN05660836_01789</name>
</gene>
<evidence type="ECO:0000256" key="2">
    <source>
        <dbReference type="PIRSR" id="PIRSR005962-1"/>
    </source>
</evidence>
<dbReference type="Pfam" id="PF07687">
    <property type="entry name" value="M20_dimer"/>
    <property type="match status" value="1"/>
</dbReference>
<evidence type="ECO:0000256" key="1">
    <source>
        <dbReference type="ARBA" id="ARBA00022801"/>
    </source>
</evidence>